<name>D4Z606_SPHIU</name>
<evidence type="ECO:0000313" key="1">
    <source>
        <dbReference type="EMBL" id="BAI98038.1"/>
    </source>
</evidence>
<reference evidence="1 2" key="1">
    <citation type="journal article" date="2010" name="J. Bacteriol.">
        <title>Complete genome sequence of the representative gamma-hexachlorocyclohexane-degrading bacterium Sphingobium japonicum UT26.</title>
        <authorList>
            <person name="Nagata Y."/>
            <person name="Ohtsubo Y."/>
            <person name="Endo R."/>
            <person name="Ichikawa N."/>
            <person name="Ankai A."/>
            <person name="Oguchi A."/>
            <person name="Fukui S."/>
            <person name="Fujita N."/>
            <person name="Tsuda M."/>
        </authorList>
    </citation>
    <scope>NUCLEOTIDE SEQUENCE [LARGE SCALE GENOMIC DNA]</scope>
    <source>
        <strain evidence="2">DSM 16413 / CCM 7287 / MTCC 6362 / UT26 / NBRC 101211 / UT26S</strain>
    </source>
</reference>
<dbReference type="Proteomes" id="UP000007753">
    <property type="component" value="Chromosome 1"/>
</dbReference>
<gene>
    <name evidence="1" type="ordered locus">SJA_C1-32040</name>
</gene>
<dbReference type="eggNOG" id="ENOG5030VAT">
    <property type="taxonomic scope" value="Bacteria"/>
</dbReference>
<dbReference type="EMBL" id="AP010803">
    <property type="protein sequence ID" value="BAI98038.1"/>
    <property type="molecule type" value="Genomic_DNA"/>
</dbReference>
<keyword evidence="2" id="KW-1185">Reference proteome</keyword>
<dbReference type="STRING" id="452662.SJA_C1-32040"/>
<accession>D4Z606</accession>
<dbReference type="HOGENOM" id="CLU_1089496_0_0_5"/>
<dbReference type="KEGG" id="sjp:SJA_C1-32040"/>
<proteinExistence type="predicted"/>
<evidence type="ECO:0000313" key="2">
    <source>
        <dbReference type="Proteomes" id="UP000007753"/>
    </source>
</evidence>
<dbReference type="AlphaFoldDB" id="D4Z606"/>
<organism evidence="1 2">
    <name type="scientific">Sphingobium indicum (strain DSM 16413 / CCM 7287 / MTCC 6362 / UT26 / NBRC 101211 / UT26S)</name>
    <name type="common">Sphingobium japonicum</name>
    <dbReference type="NCBI Taxonomy" id="452662"/>
    <lineage>
        <taxon>Bacteria</taxon>
        <taxon>Pseudomonadati</taxon>
        <taxon>Pseudomonadota</taxon>
        <taxon>Alphaproteobacteria</taxon>
        <taxon>Sphingomonadales</taxon>
        <taxon>Sphingomonadaceae</taxon>
        <taxon>Sphingobium</taxon>
    </lineage>
</organism>
<sequence>MMRLGRWIEGAWQWLARIWMGRSMPHLPSPFTAQSLAALYTDISAQAGVTVAALRRHLDEFSSLPIAQADLQAYREGRGAWKKLHDEVVAVGHFLDGRYPEDSRVRFPLDDQPPDAWLMVDGKPPVGIEVTAALARAGHEVAKSMAGGGAVPGFIGLQDNATSQQFTAARVRGRVLHSKKDIDAVIDNAITARLSAKDQQKFAEQILVITVPLGSSPDRSAQELQARHGAKAAALPFSEVHLLDPARRGRHVQLK</sequence>
<protein>
    <submittedName>
        <fullName evidence="1">Uncharacterized protein</fullName>
    </submittedName>
</protein>